<dbReference type="SUPFAM" id="SSF81901">
    <property type="entry name" value="HCP-like"/>
    <property type="match status" value="1"/>
</dbReference>
<keyword evidence="5" id="KW-1185">Reference proteome</keyword>
<organism evidence="4 5">
    <name type="scientific">Phtheirospermum japonicum</name>
    <dbReference type="NCBI Taxonomy" id="374723"/>
    <lineage>
        <taxon>Eukaryota</taxon>
        <taxon>Viridiplantae</taxon>
        <taxon>Streptophyta</taxon>
        <taxon>Embryophyta</taxon>
        <taxon>Tracheophyta</taxon>
        <taxon>Spermatophyta</taxon>
        <taxon>Magnoliopsida</taxon>
        <taxon>eudicotyledons</taxon>
        <taxon>Gunneridae</taxon>
        <taxon>Pentapetalae</taxon>
        <taxon>asterids</taxon>
        <taxon>lamiids</taxon>
        <taxon>Lamiales</taxon>
        <taxon>Orobanchaceae</taxon>
        <taxon>Orobanchaceae incertae sedis</taxon>
        <taxon>Phtheirospermum</taxon>
    </lineage>
</organism>
<dbReference type="InterPro" id="IPR002885">
    <property type="entry name" value="PPR_rpt"/>
</dbReference>
<feature type="region of interest" description="Disordered" evidence="3">
    <location>
        <begin position="18"/>
        <end position="60"/>
    </location>
</feature>
<evidence type="ECO:0000313" key="4">
    <source>
        <dbReference type="EMBL" id="GFP99625.1"/>
    </source>
</evidence>
<dbReference type="AlphaFoldDB" id="A0A830CX67"/>
<feature type="repeat" description="PPR" evidence="2">
    <location>
        <begin position="603"/>
        <end position="637"/>
    </location>
</feature>
<feature type="repeat" description="PPR" evidence="2">
    <location>
        <begin position="251"/>
        <end position="285"/>
    </location>
</feature>
<dbReference type="PANTHER" id="PTHR47932">
    <property type="entry name" value="ATPASE EXPRESSION PROTEIN 3"/>
    <property type="match status" value="1"/>
</dbReference>
<accession>A0A830CX67</accession>
<name>A0A830CX67_9LAMI</name>
<feature type="repeat" description="PPR" evidence="2">
    <location>
        <begin position="673"/>
        <end position="707"/>
    </location>
</feature>
<reference evidence="4" key="1">
    <citation type="submission" date="2020-07" db="EMBL/GenBank/DDBJ databases">
        <title>Ethylene signaling mediates host invasion by parasitic plants.</title>
        <authorList>
            <person name="Yoshida S."/>
        </authorList>
    </citation>
    <scope>NUCLEOTIDE SEQUENCE</scope>
    <source>
        <strain evidence="4">Okayama</strain>
    </source>
</reference>
<dbReference type="Pfam" id="PF01535">
    <property type="entry name" value="PPR"/>
    <property type="match status" value="2"/>
</dbReference>
<evidence type="ECO:0000313" key="5">
    <source>
        <dbReference type="Proteomes" id="UP000653305"/>
    </source>
</evidence>
<dbReference type="Pfam" id="PF13041">
    <property type="entry name" value="PPR_2"/>
    <property type="match status" value="4"/>
</dbReference>
<feature type="repeat" description="PPR" evidence="2">
    <location>
        <begin position="498"/>
        <end position="532"/>
    </location>
</feature>
<feature type="repeat" description="PPR" evidence="2">
    <location>
        <begin position="463"/>
        <end position="497"/>
    </location>
</feature>
<feature type="repeat" description="PPR" evidence="2">
    <location>
        <begin position="638"/>
        <end position="672"/>
    </location>
</feature>
<dbReference type="PROSITE" id="PS51375">
    <property type="entry name" value="PPR"/>
    <property type="match status" value="9"/>
</dbReference>
<dbReference type="Proteomes" id="UP000653305">
    <property type="component" value="Unassembled WGS sequence"/>
</dbReference>
<feature type="repeat" description="PPR" evidence="2">
    <location>
        <begin position="568"/>
        <end position="602"/>
    </location>
</feature>
<dbReference type="PANTHER" id="PTHR47932:SF44">
    <property type="entry name" value="MIOREX COMPLEX COMPONENT 1"/>
    <property type="match status" value="1"/>
</dbReference>
<evidence type="ECO:0000256" key="2">
    <source>
        <dbReference type="PROSITE-ProRule" id="PRU00708"/>
    </source>
</evidence>
<feature type="repeat" description="PPR" evidence="2">
    <location>
        <begin position="286"/>
        <end position="320"/>
    </location>
</feature>
<evidence type="ECO:0000256" key="3">
    <source>
        <dbReference type="SAM" id="MobiDB-lite"/>
    </source>
</evidence>
<feature type="repeat" description="PPR" evidence="2">
    <location>
        <begin position="533"/>
        <end position="567"/>
    </location>
</feature>
<feature type="compositionally biased region" description="Basic residues" evidence="3">
    <location>
        <begin position="24"/>
        <end position="36"/>
    </location>
</feature>
<dbReference type="NCBIfam" id="TIGR00756">
    <property type="entry name" value="PPR"/>
    <property type="match status" value="10"/>
</dbReference>
<gene>
    <name evidence="4" type="ORF">PHJA_002106600</name>
</gene>
<keyword evidence="1" id="KW-0677">Repeat</keyword>
<sequence>MRKLSSLASRVAPEIQNLADNFNSHKKPQIPKPSIAKHRDQKIPNKNSSTGKLEFKNSDSGSISIPKAHISADEQRFSSKPIDRHYFAEILSRKDWYLILNHEFKARSVNLNTQVAVSIFQNQGNALSSLRFYVWLSSFNSSLAKNKSIHSALSNALYRKGPILLSPDLIHEIKNSGCRLNEDLLCALIGSWGRLGLAKYCSDVFEQVSYLGIVPSTRLYNAVIDGLVKSNSLDLAYLKFHQMEVDNCKRDRFTYNILIHGVCKAGVVDEALRLVKQMESLGYSPNVFTYTILIDGYFNSKKIDEAFSVLERMKTRNVRPNDATYRTIINGAFCNLPPFEAFELLLSRWVNNDLNLPKVVYDSIVYCLCENSLPKQVVTFFRISDERGYVPDSSISNIVITCLVKGLLDLDEICRVFDFFIERGVKVDLRTCLAHVENLYKSRRDEMGNRYLSWIIEEGLVTNVFSYNMVIDCYCKAKMMDKAIETFRAMSKMGIFPNLVTFNTLIAGYCKGRDVTKAREMLIMLLDCGFKPDVFTFSSIIDVLCQSNRIIDAFDCFFEMVEWGINPNAITYNSLIRSLCVSGNIFKAMKLLRKMQVDGIKPDVYTFNALIQNYCKFNKIEKAQRLLMSMLSLDLRPDNFTYVAFINCLCESGRFVEAKNLFNSMEENGCGPDAYTCDSFVDALVKLGRFRDAKDVWLKYKEKGVTLKPMAVS</sequence>
<dbReference type="InterPro" id="IPR011990">
    <property type="entry name" value="TPR-like_helical_dom_sf"/>
</dbReference>
<protein>
    <submittedName>
        <fullName evidence="4">Putative pentatricopeptide repeat-containing protein at3g16890 mitochondrial</fullName>
    </submittedName>
</protein>
<comment type="caution">
    <text evidence="4">The sequence shown here is derived from an EMBL/GenBank/DDBJ whole genome shotgun (WGS) entry which is preliminary data.</text>
</comment>
<proteinExistence type="predicted"/>
<dbReference type="Gene3D" id="1.25.40.10">
    <property type="entry name" value="Tetratricopeptide repeat domain"/>
    <property type="match status" value="5"/>
</dbReference>
<dbReference type="EMBL" id="BMAC01000582">
    <property type="protein sequence ID" value="GFP99625.1"/>
    <property type="molecule type" value="Genomic_DNA"/>
</dbReference>
<evidence type="ECO:0000256" key="1">
    <source>
        <dbReference type="ARBA" id="ARBA00022737"/>
    </source>
</evidence>
<dbReference type="OrthoDB" id="185373at2759"/>